<protein>
    <submittedName>
        <fullName evidence="2">Uncharacterized protein</fullName>
    </submittedName>
</protein>
<name>A0A9P9EGG7_9HYPO</name>
<proteinExistence type="predicted"/>
<gene>
    <name evidence="2" type="ORF">B0J13DRAFT_625002</name>
</gene>
<dbReference type="AlphaFoldDB" id="A0A9P9EGG7"/>
<comment type="caution">
    <text evidence="2">The sequence shown here is derived from an EMBL/GenBank/DDBJ whole genome shotgun (WGS) entry which is preliminary data.</text>
</comment>
<feature type="region of interest" description="Disordered" evidence="1">
    <location>
        <begin position="76"/>
        <end position="145"/>
    </location>
</feature>
<feature type="compositionally biased region" description="Basic and acidic residues" evidence="1">
    <location>
        <begin position="99"/>
        <end position="108"/>
    </location>
</feature>
<feature type="compositionally biased region" description="Low complexity" evidence="1">
    <location>
        <begin position="112"/>
        <end position="133"/>
    </location>
</feature>
<accession>A0A9P9EGG7</accession>
<feature type="region of interest" description="Disordered" evidence="1">
    <location>
        <begin position="1"/>
        <end position="30"/>
    </location>
</feature>
<keyword evidence="3" id="KW-1185">Reference proteome</keyword>
<evidence type="ECO:0000256" key="1">
    <source>
        <dbReference type="SAM" id="MobiDB-lite"/>
    </source>
</evidence>
<reference evidence="2" key="1">
    <citation type="journal article" date="2021" name="Nat. Commun.">
        <title>Genetic determinants of endophytism in the Arabidopsis root mycobiome.</title>
        <authorList>
            <person name="Mesny F."/>
            <person name="Miyauchi S."/>
            <person name="Thiergart T."/>
            <person name="Pickel B."/>
            <person name="Atanasova L."/>
            <person name="Karlsson M."/>
            <person name="Huettel B."/>
            <person name="Barry K.W."/>
            <person name="Haridas S."/>
            <person name="Chen C."/>
            <person name="Bauer D."/>
            <person name="Andreopoulos W."/>
            <person name="Pangilinan J."/>
            <person name="LaButti K."/>
            <person name="Riley R."/>
            <person name="Lipzen A."/>
            <person name="Clum A."/>
            <person name="Drula E."/>
            <person name="Henrissat B."/>
            <person name="Kohler A."/>
            <person name="Grigoriev I.V."/>
            <person name="Martin F.M."/>
            <person name="Hacquard S."/>
        </authorList>
    </citation>
    <scope>NUCLEOTIDE SEQUENCE</scope>
    <source>
        <strain evidence="2">MPI-CAGE-AT-0021</strain>
    </source>
</reference>
<evidence type="ECO:0000313" key="2">
    <source>
        <dbReference type="EMBL" id="KAH7137218.1"/>
    </source>
</evidence>
<dbReference type="OrthoDB" id="4842213at2759"/>
<dbReference type="Proteomes" id="UP000717696">
    <property type="component" value="Unassembled WGS sequence"/>
</dbReference>
<dbReference type="EMBL" id="JAGMUU010000015">
    <property type="protein sequence ID" value="KAH7137218.1"/>
    <property type="molecule type" value="Genomic_DNA"/>
</dbReference>
<evidence type="ECO:0000313" key="3">
    <source>
        <dbReference type="Proteomes" id="UP000717696"/>
    </source>
</evidence>
<sequence>MSNPSHSDYAPSVNSDKKFSDSMSSSSRTPKKLRWFSHVKDWLSVSEPSAMAMKEQKKVTFKKLGIDPKDPRAAAKMHLPIGKLPEGAITSTRGPSPEKALKLAKEQQNRQSFSTFSQGTTSMSSSIFSVPTSPRESNLVAPWEN</sequence>
<organism evidence="2 3">
    <name type="scientific">Dactylonectria estremocensis</name>
    <dbReference type="NCBI Taxonomy" id="1079267"/>
    <lineage>
        <taxon>Eukaryota</taxon>
        <taxon>Fungi</taxon>
        <taxon>Dikarya</taxon>
        <taxon>Ascomycota</taxon>
        <taxon>Pezizomycotina</taxon>
        <taxon>Sordariomycetes</taxon>
        <taxon>Hypocreomycetidae</taxon>
        <taxon>Hypocreales</taxon>
        <taxon>Nectriaceae</taxon>
        <taxon>Dactylonectria</taxon>
    </lineage>
</organism>